<evidence type="ECO:0000256" key="2">
    <source>
        <dbReference type="SAM" id="Phobius"/>
    </source>
</evidence>
<reference evidence="3 4" key="1">
    <citation type="submission" date="2023-07" db="EMBL/GenBank/DDBJ databases">
        <title>Genomic Encyclopedia of Type Strains, Phase IV (KMG-IV): sequencing the most valuable type-strain genomes for metagenomic binning, comparative biology and taxonomic classification.</title>
        <authorList>
            <person name="Goeker M."/>
        </authorList>
    </citation>
    <scope>NUCLEOTIDE SEQUENCE [LARGE SCALE GENOMIC DNA]</scope>
    <source>
        <strain evidence="3 4">DSM 19619</strain>
    </source>
</reference>
<organism evidence="3 4">
    <name type="scientific">Labrys wisconsinensis</name>
    <dbReference type="NCBI Taxonomy" id="425677"/>
    <lineage>
        <taxon>Bacteria</taxon>
        <taxon>Pseudomonadati</taxon>
        <taxon>Pseudomonadota</taxon>
        <taxon>Alphaproteobacteria</taxon>
        <taxon>Hyphomicrobiales</taxon>
        <taxon>Xanthobacteraceae</taxon>
        <taxon>Labrys</taxon>
    </lineage>
</organism>
<keyword evidence="4" id="KW-1185">Reference proteome</keyword>
<protein>
    <recommendedName>
        <fullName evidence="5">DUF3971 domain-containing protein</fullName>
    </recommendedName>
</protein>
<dbReference type="RefSeq" id="WP_307271119.1">
    <property type="nucleotide sequence ID" value="NZ_JAUSVX010000003.1"/>
</dbReference>
<feature type="transmembrane region" description="Helical" evidence="2">
    <location>
        <begin position="35"/>
        <end position="60"/>
    </location>
</feature>
<gene>
    <name evidence="3" type="ORF">QO011_002037</name>
</gene>
<feature type="region of interest" description="Disordered" evidence="1">
    <location>
        <begin position="984"/>
        <end position="1004"/>
    </location>
</feature>
<evidence type="ECO:0000313" key="3">
    <source>
        <dbReference type="EMBL" id="MDQ0469026.1"/>
    </source>
</evidence>
<evidence type="ECO:0000256" key="1">
    <source>
        <dbReference type="SAM" id="MobiDB-lite"/>
    </source>
</evidence>
<keyword evidence="2" id="KW-1133">Transmembrane helix</keyword>
<name>A0ABU0J431_9HYPH</name>
<proteinExistence type="predicted"/>
<dbReference type="EMBL" id="JAUSVX010000003">
    <property type="protein sequence ID" value="MDQ0469026.1"/>
    <property type="molecule type" value="Genomic_DNA"/>
</dbReference>
<keyword evidence="2" id="KW-0812">Transmembrane</keyword>
<dbReference type="Proteomes" id="UP001242480">
    <property type="component" value="Unassembled WGS sequence"/>
</dbReference>
<evidence type="ECO:0000313" key="4">
    <source>
        <dbReference type="Proteomes" id="UP001242480"/>
    </source>
</evidence>
<keyword evidence="2" id="KW-0472">Membrane</keyword>
<accession>A0ABU0J431</accession>
<comment type="caution">
    <text evidence="3">The sequence shown here is derived from an EMBL/GenBank/DDBJ whole genome shotgun (WGS) entry which is preliminary data.</text>
</comment>
<evidence type="ECO:0008006" key="5">
    <source>
        <dbReference type="Google" id="ProtNLM"/>
    </source>
</evidence>
<sequence length="1119" mass="116760">MDGEPHTPRQDTAPHEEHARLERLARLLVPDHKIAWGRCLVSILLMLVVVAGTAAGALYWRLGKGPISVPFLTERVRAAIDGKLPPGFTIDLGAVSLARRDNGLVAVLQNLTLRDQSGGSIASAPRIVVGVGGAGLLRGAVEPRSIIVEGAAVALAIGLDGRIGLSAGADVASAPLQAPGDMSASGVLNAVDALMVAAGSIDAVEVRDATLAIHDKALGRDAAYHDIKLAIRRTSVEGGVAVSVAAGMGSVNATIERREDGARLIDIQAKDIALRDLVASFAPRANPPDLTATINALGRASIDVNGTVRQATLNVTSAGGSWRLDPKVRPFEFDQARLDLRWDGATRTVLVERAALGAGTGSAVFQGRMTPPPPDGGDWMIELDAPGMTLGGPTLQDPPLQLDHASIRARYNPQTRRLGFDKAEFSGPTAGVMLAGSVTFSQGAPGIGLGLVAQRMSVTAMKRLWPFFAVPPLRAWFEDHVTGGTVDSLKLSVAIPIDALVPVNGVIPPLPNDSIGGDLVISDGSLRLMDTLPPLAGAQARATFTAGHVTVSVDQAKVDVGDAGTLTVENGIYEIPDLDIKPPRQHVVFHIGGPTRAAVSLMTREPLARASMGSPLDPAAVTGTAALDVKLDMPLVPKLQDGDIGYAVSGSLDAMTIDAFEGGKLEDGSLKLSIIPGVMLATGRGSFAGLPARIDYRKADQTPPQLTMALTLDDAARRRKGLDFGDALDGPVMAEVRPQNGTYAVEIDLAQARVRDLLPGWQKPPGRPGKATFTWVPQGAGGLINGLALDSGPVSLRGDVTLGAEGKLKRAAFTSFRLSPGDDAQGSIEPSGQGWKATVRGKVLDLRPLLQMLQQRGAAAKAGDLLLDARLDQALGFGDETLSGLALNLETRGSTVRHVDLKGKLGGGAVTIAQQAASDGSPEIVVDTPDAGALLRFLDYYGRISGGVMRLVATPGLNAMAGQIAMRDFSVLDEPALGQYRTTLEKSANGRVDPPPPSSNGNSAQFKKLRLGFRRTPDRIAISDAVVWGPDVGVSISGMIDYAADKVSMTGTFVPAYALNNLFGKIPILGEILGGGENGGLFAINFKVSGSVGSPVLTVNPLSAIAPGFLRKLFEFQKE</sequence>